<gene>
    <name evidence="8" type="ORF">P6N53_18065</name>
</gene>
<evidence type="ECO:0000313" key="8">
    <source>
        <dbReference type="EMBL" id="MDO7789119.1"/>
    </source>
</evidence>
<dbReference type="Pfam" id="PF14487">
    <property type="entry name" value="DarT"/>
    <property type="match status" value="1"/>
</dbReference>
<comment type="similarity">
    <text evidence="6">Belongs to the DarT ADP-ribosyltransferase family.</text>
</comment>
<evidence type="ECO:0000313" key="9">
    <source>
        <dbReference type="Proteomes" id="UP001172911"/>
    </source>
</evidence>
<dbReference type="Proteomes" id="UP001172911">
    <property type="component" value="Unassembled WGS sequence"/>
</dbReference>
<evidence type="ECO:0000256" key="4">
    <source>
        <dbReference type="ARBA" id="ARBA00022695"/>
    </source>
</evidence>
<evidence type="ECO:0000256" key="2">
    <source>
        <dbReference type="ARBA" id="ARBA00022676"/>
    </source>
</evidence>
<evidence type="ECO:0000259" key="7">
    <source>
        <dbReference type="PROSITE" id="PS52018"/>
    </source>
</evidence>
<dbReference type="InterPro" id="IPR029494">
    <property type="entry name" value="DarT"/>
</dbReference>
<evidence type="ECO:0000256" key="6">
    <source>
        <dbReference type="PROSITE-ProRule" id="PRU01362"/>
    </source>
</evidence>
<name>A0AAW7ZJV7_9FIRM</name>
<comment type="caution">
    <text evidence="6">Lacks conserved residue(s) required for the propagation of feature annotation.</text>
</comment>
<dbReference type="GO" id="GO:0016779">
    <property type="term" value="F:nucleotidyltransferase activity"/>
    <property type="evidence" value="ECO:0007669"/>
    <property type="project" value="UniProtKB-KW"/>
</dbReference>
<comment type="caution">
    <text evidence="8">The sequence shown here is derived from an EMBL/GenBank/DDBJ whole genome shotgun (WGS) entry which is preliminary data.</text>
</comment>
<evidence type="ECO:0000256" key="5">
    <source>
        <dbReference type="ARBA" id="ARBA00023125"/>
    </source>
</evidence>
<dbReference type="GO" id="GO:0016757">
    <property type="term" value="F:glycosyltransferase activity"/>
    <property type="evidence" value="ECO:0007669"/>
    <property type="project" value="UniProtKB-KW"/>
</dbReference>
<protein>
    <submittedName>
        <fullName evidence="8">DarT ssDNA thymidine ADP-ribosyltransferase family protein</fullName>
    </submittedName>
</protein>
<keyword evidence="5 6" id="KW-0238">DNA-binding</keyword>
<proteinExistence type="inferred from homology"/>
<sequence length="139" mass="16296">MFYTLRRDNPDVDWAVLMLNSKIILDFDCGFCSTNAGSAEMYETPIEERKGEKALLKLFEELPNGPTRKELGIGDWYPTNPQAEVLVFDSIPTTYILKVFFQNESLKKKHQSIIPEFVEVSVSSRPFRYREDWSYWKKN</sequence>
<dbReference type="RefSeq" id="WP_304545665.1">
    <property type="nucleotide sequence ID" value="NZ_JARPTC010000037.1"/>
</dbReference>
<keyword evidence="4" id="KW-0548">Nucleotidyltransferase</keyword>
<dbReference type="GO" id="GO:0003677">
    <property type="term" value="F:DNA binding"/>
    <property type="evidence" value="ECO:0007669"/>
    <property type="project" value="UniProtKB-UniRule"/>
</dbReference>
<keyword evidence="9" id="KW-1185">Reference proteome</keyword>
<evidence type="ECO:0000256" key="3">
    <source>
        <dbReference type="ARBA" id="ARBA00022679"/>
    </source>
</evidence>
<evidence type="ECO:0000256" key="1">
    <source>
        <dbReference type="ARBA" id="ARBA00022649"/>
    </source>
</evidence>
<keyword evidence="2" id="KW-0328">Glycosyltransferase</keyword>
<keyword evidence="1 6" id="KW-1277">Toxin-antitoxin system</keyword>
<feature type="domain" description="DarT" evidence="7">
    <location>
        <begin position="1"/>
        <end position="135"/>
    </location>
</feature>
<reference evidence="8" key="2">
    <citation type="submission" date="2023-03" db="EMBL/GenBank/DDBJ databases">
        <authorList>
            <person name="Zhang Z."/>
        </authorList>
    </citation>
    <scope>NUCLEOTIDE SEQUENCE</scope>
    <source>
        <strain evidence="8">DSA</strain>
    </source>
</reference>
<reference evidence="8" key="1">
    <citation type="journal article" date="2023" name="J. Hazard. Mater.">
        <title>Anaerobic biodegradation of pyrene and benzo[a]pyrene by a new sulfate-reducing Desulforamulus aquiferis strain DSA.</title>
        <authorList>
            <person name="Zhang Z."/>
            <person name="Sun J."/>
            <person name="Gong X."/>
            <person name="Wang C."/>
            <person name="Wang H."/>
        </authorList>
    </citation>
    <scope>NUCLEOTIDE SEQUENCE</scope>
    <source>
        <strain evidence="8">DSA</strain>
    </source>
</reference>
<dbReference type="AlphaFoldDB" id="A0AAW7ZJV7"/>
<dbReference type="EMBL" id="JARPTC010000037">
    <property type="protein sequence ID" value="MDO7789119.1"/>
    <property type="molecule type" value="Genomic_DNA"/>
</dbReference>
<accession>A0AAW7ZJV7</accession>
<keyword evidence="3" id="KW-0808">Transferase</keyword>
<organism evidence="8 9">
    <name type="scientific">Desulforamulus aquiferis</name>
    <dbReference type="NCBI Taxonomy" id="1397668"/>
    <lineage>
        <taxon>Bacteria</taxon>
        <taxon>Bacillati</taxon>
        <taxon>Bacillota</taxon>
        <taxon>Clostridia</taxon>
        <taxon>Eubacteriales</taxon>
        <taxon>Peptococcaceae</taxon>
        <taxon>Desulforamulus</taxon>
    </lineage>
</organism>
<dbReference type="PROSITE" id="PS52018">
    <property type="entry name" value="DART"/>
    <property type="match status" value="1"/>
</dbReference>